<evidence type="ECO:0000313" key="3">
    <source>
        <dbReference type="EMBL" id="QNM03406.1"/>
    </source>
</evidence>
<dbReference type="SMART" id="SM00909">
    <property type="entry name" value="Germane"/>
    <property type="match status" value="2"/>
</dbReference>
<gene>
    <name evidence="3" type="ORF">H9Q77_04615</name>
</gene>
<dbReference type="AlphaFoldDB" id="A0A7G9FXX4"/>
<dbReference type="PROSITE" id="PS51257">
    <property type="entry name" value="PROKAR_LIPOPROTEIN"/>
    <property type="match status" value="1"/>
</dbReference>
<keyword evidence="1" id="KW-0732">Signal</keyword>
<dbReference type="RefSeq" id="WP_249326658.1">
    <property type="nucleotide sequence ID" value="NZ_CP060633.1"/>
</dbReference>
<reference evidence="3 4" key="1">
    <citation type="submission" date="2020-08" db="EMBL/GenBank/DDBJ databases">
        <authorList>
            <person name="Liu C."/>
            <person name="Sun Q."/>
        </authorList>
    </citation>
    <scope>NUCLEOTIDE SEQUENCE [LARGE SCALE GENOMIC DNA]</scope>
    <source>
        <strain evidence="3 4">NSJ-8</strain>
    </source>
</reference>
<feature type="chain" id="PRO_5039171517" evidence="1">
    <location>
        <begin position="22"/>
        <end position="306"/>
    </location>
</feature>
<organism evidence="3 4">
    <name type="scientific">Simiaoa sunii</name>
    <dbReference type="NCBI Taxonomy" id="2763672"/>
    <lineage>
        <taxon>Bacteria</taxon>
        <taxon>Bacillati</taxon>
        <taxon>Bacillota</taxon>
        <taxon>Clostridia</taxon>
        <taxon>Lachnospirales</taxon>
        <taxon>Lachnospiraceae</taxon>
        <taxon>Simiaoa</taxon>
    </lineage>
</organism>
<dbReference type="KEGG" id="ssun:H9Q77_04615"/>
<dbReference type="InterPro" id="IPR019606">
    <property type="entry name" value="GerMN"/>
</dbReference>
<feature type="signal peptide" evidence="1">
    <location>
        <begin position="1"/>
        <end position="21"/>
    </location>
</feature>
<dbReference type="Proteomes" id="UP000515981">
    <property type="component" value="Chromosome"/>
</dbReference>
<name>A0A7G9FXX4_9FIRM</name>
<protein>
    <submittedName>
        <fullName evidence="3">GerMN domain-containing protein</fullName>
    </submittedName>
</protein>
<evidence type="ECO:0000259" key="2">
    <source>
        <dbReference type="SMART" id="SM00909"/>
    </source>
</evidence>
<feature type="domain" description="GerMN" evidence="2">
    <location>
        <begin position="61"/>
        <end position="146"/>
    </location>
</feature>
<sequence>MKKIVSYMMTGILLLSFLLTGCGSPEPQTGKKMSMYYINTAETKVEVHEQYLNTKTLDEQLDETMRYLSTTPEKLEYKAPLDMGFRVLDYEVEDGKLLINVDKAYSELSPTTEVLVRAAIVRTLTQLPNVKYVGITVEDSQLYDNAGEMVGWMNADQFINNDGNEINTYELVKVKLYFANAAGDKLIASYREKHYSTNTPLERFVVEELIAGPSGQIEGLYPVINPETKIVNILTKDGICYVNLDSNFLTVINNVSTEVAVYSIVNSLVELDNINKVQILVNGEVPPTFNNSTFERNLDYVTTLEQ</sequence>
<feature type="domain" description="GerMN" evidence="2">
    <location>
        <begin position="202"/>
        <end position="290"/>
    </location>
</feature>
<evidence type="ECO:0000313" key="4">
    <source>
        <dbReference type="Proteomes" id="UP000515981"/>
    </source>
</evidence>
<dbReference type="Pfam" id="PF10646">
    <property type="entry name" value="Germane"/>
    <property type="match status" value="2"/>
</dbReference>
<proteinExistence type="predicted"/>
<accession>A0A7G9FXX4</accession>
<dbReference type="EMBL" id="CP060633">
    <property type="protein sequence ID" value="QNM03406.1"/>
    <property type="molecule type" value="Genomic_DNA"/>
</dbReference>
<keyword evidence="4" id="KW-1185">Reference proteome</keyword>
<evidence type="ECO:0000256" key="1">
    <source>
        <dbReference type="SAM" id="SignalP"/>
    </source>
</evidence>